<feature type="transmembrane region" description="Helical" evidence="1">
    <location>
        <begin position="49"/>
        <end position="68"/>
    </location>
</feature>
<feature type="transmembrane region" description="Helical" evidence="1">
    <location>
        <begin position="7"/>
        <end position="29"/>
    </location>
</feature>
<comment type="caution">
    <text evidence="2">The sequence shown here is derived from an EMBL/GenBank/DDBJ whole genome shotgun (WGS) entry which is preliminary data.</text>
</comment>
<evidence type="ECO:0000256" key="1">
    <source>
        <dbReference type="SAM" id="Phobius"/>
    </source>
</evidence>
<keyword evidence="1" id="KW-0472">Membrane</keyword>
<dbReference type="RefSeq" id="WP_381194665.1">
    <property type="nucleotide sequence ID" value="NZ_JBHSFE010000010.1"/>
</dbReference>
<protein>
    <submittedName>
        <fullName evidence="2">Uncharacterized protein</fullName>
    </submittedName>
</protein>
<reference evidence="3" key="1">
    <citation type="journal article" date="2019" name="Int. J. Syst. Evol. Microbiol.">
        <title>The Global Catalogue of Microorganisms (GCM) 10K type strain sequencing project: providing services to taxonomists for standard genome sequencing and annotation.</title>
        <authorList>
            <consortium name="The Broad Institute Genomics Platform"/>
            <consortium name="The Broad Institute Genome Sequencing Center for Infectious Disease"/>
            <person name="Wu L."/>
            <person name="Ma J."/>
        </authorList>
    </citation>
    <scope>NUCLEOTIDE SEQUENCE [LARGE SCALE GENOMIC DNA]</scope>
    <source>
        <strain evidence="3">CGMCC 4.7139</strain>
    </source>
</reference>
<organism evidence="2 3">
    <name type="scientific">Streptomyces maoxianensis</name>
    <dbReference type="NCBI Taxonomy" id="1459942"/>
    <lineage>
        <taxon>Bacteria</taxon>
        <taxon>Bacillati</taxon>
        <taxon>Actinomycetota</taxon>
        <taxon>Actinomycetes</taxon>
        <taxon>Kitasatosporales</taxon>
        <taxon>Streptomycetaceae</taxon>
        <taxon>Streptomyces</taxon>
    </lineage>
</organism>
<dbReference type="Proteomes" id="UP001595993">
    <property type="component" value="Unassembled WGS sequence"/>
</dbReference>
<sequence length="71" mass="6876">MGNTSAFRLLLAVWVVTAGILVAVVAGAISDSSGGGGDWRGRLRSGGAAFGLTVASVVIILSVTGLTGSGT</sequence>
<evidence type="ECO:0000313" key="2">
    <source>
        <dbReference type="EMBL" id="MFC4608773.1"/>
    </source>
</evidence>
<keyword evidence="1" id="KW-0812">Transmembrane</keyword>
<proteinExistence type="predicted"/>
<dbReference type="EMBL" id="JBHSFE010000010">
    <property type="protein sequence ID" value="MFC4608773.1"/>
    <property type="molecule type" value="Genomic_DNA"/>
</dbReference>
<name>A0ABV9G5F9_9ACTN</name>
<keyword evidence="1" id="KW-1133">Transmembrane helix</keyword>
<accession>A0ABV9G5F9</accession>
<keyword evidence="3" id="KW-1185">Reference proteome</keyword>
<gene>
    <name evidence="2" type="ORF">ACFO9E_13215</name>
</gene>
<evidence type="ECO:0000313" key="3">
    <source>
        <dbReference type="Proteomes" id="UP001595993"/>
    </source>
</evidence>